<evidence type="ECO:0000256" key="2">
    <source>
        <dbReference type="ARBA" id="ARBA00023277"/>
    </source>
</evidence>
<keyword evidence="5" id="KW-1185">Reference proteome</keyword>
<dbReference type="Gene3D" id="3.40.50.720">
    <property type="entry name" value="NAD(P)-binding Rossmann-like Domain"/>
    <property type="match status" value="1"/>
</dbReference>
<dbReference type="HOGENOM" id="CLU_007383_19_0_1"/>
<reference evidence="4 5" key="1">
    <citation type="journal article" date="2012" name="New Phytol.">
        <title>Insight into trade-off between wood decay and parasitism from the genome of a fungal forest pathogen.</title>
        <authorList>
            <person name="Olson A."/>
            <person name="Aerts A."/>
            <person name="Asiegbu F."/>
            <person name="Belbahri L."/>
            <person name="Bouzid O."/>
            <person name="Broberg A."/>
            <person name="Canback B."/>
            <person name="Coutinho P.M."/>
            <person name="Cullen D."/>
            <person name="Dalman K."/>
            <person name="Deflorio G."/>
            <person name="van Diepen L.T."/>
            <person name="Dunand C."/>
            <person name="Duplessis S."/>
            <person name="Durling M."/>
            <person name="Gonthier P."/>
            <person name="Grimwood J."/>
            <person name="Fossdal C.G."/>
            <person name="Hansson D."/>
            <person name="Henrissat B."/>
            <person name="Hietala A."/>
            <person name="Himmelstrand K."/>
            <person name="Hoffmeister D."/>
            <person name="Hogberg N."/>
            <person name="James T.Y."/>
            <person name="Karlsson M."/>
            <person name="Kohler A."/>
            <person name="Kues U."/>
            <person name="Lee Y.H."/>
            <person name="Lin Y.C."/>
            <person name="Lind M."/>
            <person name="Lindquist E."/>
            <person name="Lombard V."/>
            <person name="Lucas S."/>
            <person name="Lunden K."/>
            <person name="Morin E."/>
            <person name="Murat C."/>
            <person name="Park J."/>
            <person name="Raffaello T."/>
            <person name="Rouze P."/>
            <person name="Salamov A."/>
            <person name="Schmutz J."/>
            <person name="Solheim H."/>
            <person name="Stahlberg J."/>
            <person name="Velez H."/>
            <person name="de Vries R.P."/>
            <person name="Wiebenga A."/>
            <person name="Woodward S."/>
            <person name="Yakovlev I."/>
            <person name="Garbelotto M."/>
            <person name="Martin F."/>
            <person name="Grigoriev I.V."/>
            <person name="Stenlid J."/>
        </authorList>
    </citation>
    <scope>NUCLEOTIDE SEQUENCE [LARGE SCALE GENOMIC DNA]</scope>
    <source>
        <strain evidence="4 5">TC 32-1</strain>
    </source>
</reference>
<dbReference type="PANTHER" id="PTHR43103:SF3">
    <property type="entry name" value="ADP-L-GLYCERO-D-MANNO-HEPTOSE-6-EPIMERASE"/>
    <property type="match status" value="1"/>
</dbReference>
<evidence type="ECO:0000256" key="1">
    <source>
        <dbReference type="ARBA" id="ARBA00022857"/>
    </source>
</evidence>
<gene>
    <name evidence="4" type="primary">nde1</name>
    <name evidence="4" type="ORF">HETIRDRAFT_103957</name>
</gene>
<protein>
    <submittedName>
        <fullName evidence="4">Nucleoside-diphosphate-sugar epimerase 1</fullName>
    </submittedName>
</protein>
<dbReference type="InterPro" id="IPR036291">
    <property type="entry name" value="NAD(P)-bd_dom_sf"/>
</dbReference>
<dbReference type="SUPFAM" id="SSF51735">
    <property type="entry name" value="NAD(P)-binding Rossmann-fold domains"/>
    <property type="match status" value="1"/>
</dbReference>
<evidence type="ECO:0000313" key="5">
    <source>
        <dbReference type="Proteomes" id="UP000030671"/>
    </source>
</evidence>
<dbReference type="OrthoDB" id="16464at2759"/>
<feature type="domain" description="NAD-dependent epimerase/dehydratase" evidence="3">
    <location>
        <begin position="10"/>
        <end position="213"/>
    </location>
</feature>
<dbReference type="KEGG" id="hir:HETIRDRAFT_103957"/>
<dbReference type="AlphaFoldDB" id="W4JYA0"/>
<organism evidence="4 5">
    <name type="scientific">Heterobasidion irregulare (strain TC 32-1)</name>
    <dbReference type="NCBI Taxonomy" id="747525"/>
    <lineage>
        <taxon>Eukaryota</taxon>
        <taxon>Fungi</taxon>
        <taxon>Dikarya</taxon>
        <taxon>Basidiomycota</taxon>
        <taxon>Agaricomycotina</taxon>
        <taxon>Agaricomycetes</taxon>
        <taxon>Russulales</taxon>
        <taxon>Bondarzewiaceae</taxon>
        <taxon>Heterobasidion</taxon>
        <taxon>Heterobasidion annosum species complex</taxon>
    </lineage>
</organism>
<dbReference type="InterPro" id="IPR001509">
    <property type="entry name" value="Epimerase_deHydtase"/>
</dbReference>
<evidence type="ECO:0000259" key="3">
    <source>
        <dbReference type="Pfam" id="PF01370"/>
    </source>
</evidence>
<dbReference type="Pfam" id="PF01370">
    <property type="entry name" value="Epimerase"/>
    <property type="match status" value="1"/>
</dbReference>
<dbReference type="eggNOG" id="KOG2774">
    <property type="taxonomic scope" value="Eukaryota"/>
</dbReference>
<dbReference type="PANTHER" id="PTHR43103">
    <property type="entry name" value="NUCLEOSIDE-DIPHOSPHATE-SUGAR EPIMERASE"/>
    <property type="match status" value="1"/>
</dbReference>
<dbReference type="CDD" id="cd05238">
    <property type="entry name" value="Gne_like_SDR_e"/>
    <property type="match status" value="1"/>
</dbReference>
<dbReference type="Proteomes" id="UP000030671">
    <property type="component" value="Unassembled WGS sequence"/>
</dbReference>
<keyword evidence="1" id="KW-0521">NADP</keyword>
<dbReference type="EMBL" id="KI925461">
    <property type="protein sequence ID" value="ETW78557.1"/>
    <property type="molecule type" value="Genomic_DNA"/>
</dbReference>
<evidence type="ECO:0000313" key="4">
    <source>
        <dbReference type="EMBL" id="ETW78557.1"/>
    </source>
</evidence>
<accession>W4JYA0</accession>
<dbReference type="RefSeq" id="XP_009548892.1">
    <property type="nucleotide sequence ID" value="XM_009550597.1"/>
</dbReference>
<dbReference type="InParanoid" id="W4JYA0"/>
<dbReference type="STRING" id="747525.W4JYA0"/>
<proteinExistence type="predicted"/>
<sequence length="342" mass="36474">MSAVPTKSVVLITGAAGWLGGLLAEALVVDPDSPDVHLILADIVEPKAPAGAHVITLRTDLTIASNVESLFETTYGIPDVVYAMHGIMSRGSEDNFDLGLKVNVDSVRSLLDAARHRGTSLANGPIKFIFCSSLAVYGGQLPDVITPDTIATPEGAYGAGKLMSELLINEYSRRGFVDGRILRLPTIVVRPGVPSNATSAFLSGIIREPLKGLQSICPIGNALESSALELAAWVASPPTTIRNLVRARHVPTADLRPHTRVICLPGFTATVREELDALRAVAGPDAVARVMFKDDPVNRRIVSSWPAKFDNTYALSLGFFVDEGGMEPIVRSFKENVEAGRA</sequence>
<dbReference type="Gene3D" id="3.90.25.10">
    <property type="entry name" value="UDP-galactose 4-epimerase, domain 1"/>
    <property type="match status" value="1"/>
</dbReference>
<keyword evidence="2" id="KW-0119">Carbohydrate metabolism</keyword>
<dbReference type="GeneID" id="20665957"/>
<name>W4JYA0_HETIT</name>